<dbReference type="STRING" id="144197.ENSSPAP00000015666"/>
<dbReference type="Ensembl" id="ENSSPAT00000015918.1">
    <property type="protein sequence ID" value="ENSSPAP00000015666.1"/>
    <property type="gene ID" value="ENSSPAG00000011814.1"/>
</dbReference>
<keyword evidence="1" id="KW-0175">Coiled coil</keyword>
<organism evidence="2">
    <name type="scientific">Stegastes partitus</name>
    <name type="common">bicolor damselfish</name>
    <dbReference type="NCBI Taxonomy" id="144197"/>
    <lineage>
        <taxon>Eukaryota</taxon>
        <taxon>Metazoa</taxon>
        <taxon>Chordata</taxon>
        <taxon>Craniata</taxon>
        <taxon>Vertebrata</taxon>
        <taxon>Euteleostomi</taxon>
        <taxon>Actinopterygii</taxon>
        <taxon>Neopterygii</taxon>
        <taxon>Teleostei</taxon>
        <taxon>Neoteleostei</taxon>
        <taxon>Acanthomorphata</taxon>
        <taxon>Ovalentaria</taxon>
        <taxon>Pomacentridae</taxon>
        <taxon>Stegastes</taxon>
    </lineage>
</organism>
<feature type="coiled-coil region" evidence="1">
    <location>
        <begin position="52"/>
        <end position="114"/>
    </location>
</feature>
<proteinExistence type="predicted"/>
<reference evidence="2" key="1">
    <citation type="submission" date="2023-09" db="UniProtKB">
        <authorList>
            <consortium name="Ensembl"/>
        </authorList>
    </citation>
    <scope>IDENTIFICATION</scope>
</reference>
<sequence length="158" mass="18544">LRRLFVLSLIRTDNLITCLSSRQPPVQVKGLDGLLRTSLDLELDLQVSRTRQARLAQELRVLRELKSQLEKARQKGQRELPAWVQEDERFRLLLRQAEKQEQLQEKRVEKMMRAAAKDVHKIRGQSRKEVPEVQTFREKMAFFTRAKTCIPDLPADDV</sequence>
<dbReference type="AlphaFoldDB" id="A0A3B5A5T6"/>
<protein>
    <submittedName>
        <fullName evidence="2">Uncharacterized protein</fullName>
    </submittedName>
</protein>
<evidence type="ECO:0000256" key="1">
    <source>
        <dbReference type="SAM" id="Coils"/>
    </source>
</evidence>
<name>A0A3B5A5T6_9TELE</name>
<dbReference type="GeneTree" id="ENSGT00410000025556"/>
<accession>A0A3B5A5T6</accession>
<evidence type="ECO:0000313" key="2">
    <source>
        <dbReference type="Ensembl" id="ENSSPAP00000015666.1"/>
    </source>
</evidence>